<evidence type="ECO:0000313" key="1">
    <source>
        <dbReference type="EMBL" id="RUS69632.1"/>
    </source>
</evidence>
<gene>
    <name evidence="1" type="ORF">EGW08_022606</name>
</gene>
<keyword evidence="2" id="KW-1185">Reference proteome</keyword>
<comment type="caution">
    <text evidence="1">The sequence shown here is derived from an EMBL/GenBank/DDBJ whole genome shotgun (WGS) entry which is preliminary data.</text>
</comment>
<evidence type="ECO:0000313" key="2">
    <source>
        <dbReference type="Proteomes" id="UP000271974"/>
    </source>
</evidence>
<name>A0A433SKE2_ELYCH</name>
<dbReference type="InterPro" id="IPR012340">
    <property type="entry name" value="NA-bd_OB-fold"/>
</dbReference>
<reference evidence="1 2" key="1">
    <citation type="submission" date="2019-01" db="EMBL/GenBank/DDBJ databases">
        <title>A draft genome assembly of the solar-powered sea slug Elysia chlorotica.</title>
        <authorList>
            <person name="Cai H."/>
            <person name="Li Q."/>
            <person name="Fang X."/>
            <person name="Li J."/>
            <person name="Curtis N.E."/>
            <person name="Altenburger A."/>
            <person name="Shibata T."/>
            <person name="Feng M."/>
            <person name="Maeda T."/>
            <person name="Schwartz J.A."/>
            <person name="Shigenobu S."/>
            <person name="Lundholm N."/>
            <person name="Nishiyama T."/>
            <person name="Yang H."/>
            <person name="Hasebe M."/>
            <person name="Li S."/>
            <person name="Pierce S.K."/>
            <person name="Wang J."/>
        </authorList>
    </citation>
    <scope>NUCLEOTIDE SEQUENCE [LARGE SCALE GENOMIC DNA]</scope>
    <source>
        <strain evidence="1">EC2010</strain>
        <tissue evidence="1">Whole organism of an adult</tissue>
    </source>
</reference>
<dbReference type="InterPro" id="IPR029146">
    <property type="entry name" value="Ten1_animal_plant"/>
</dbReference>
<dbReference type="GO" id="GO:1990879">
    <property type="term" value="C:CST complex"/>
    <property type="evidence" value="ECO:0007669"/>
    <property type="project" value="InterPro"/>
</dbReference>
<dbReference type="Gene3D" id="2.40.50.140">
    <property type="entry name" value="Nucleic acid-binding proteins"/>
    <property type="match status" value="1"/>
</dbReference>
<dbReference type="GO" id="GO:0003697">
    <property type="term" value="F:single-stranded DNA binding"/>
    <property type="evidence" value="ECO:0007669"/>
    <property type="project" value="InterPro"/>
</dbReference>
<dbReference type="OrthoDB" id="342190at2759"/>
<dbReference type="AlphaFoldDB" id="A0A433SKE2"/>
<sequence>MSVRVVGRVERYDASSNQALLSEPNNNAVKLLVDARLTDSDNFQPGSLVMLIGELSTLTEDRLEGVHENRTVNEDLEGAEVGEVSHSLKYEETHKDIASCQNLLILTARVSKCVDRLDYKLYAQAVRVWRDLREAKYT</sequence>
<dbReference type="Proteomes" id="UP000271974">
    <property type="component" value="Unassembled WGS sequence"/>
</dbReference>
<dbReference type="EMBL" id="RQTK01001618">
    <property type="protein sequence ID" value="RUS69632.1"/>
    <property type="molecule type" value="Genomic_DNA"/>
</dbReference>
<protein>
    <submittedName>
        <fullName evidence="1">Uncharacterized protein</fullName>
    </submittedName>
</protein>
<organism evidence="1 2">
    <name type="scientific">Elysia chlorotica</name>
    <name type="common">Eastern emerald elysia</name>
    <name type="synonym">Sea slug</name>
    <dbReference type="NCBI Taxonomy" id="188477"/>
    <lineage>
        <taxon>Eukaryota</taxon>
        <taxon>Metazoa</taxon>
        <taxon>Spiralia</taxon>
        <taxon>Lophotrochozoa</taxon>
        <taxon>Mollusca</taxon>
        <taxon>Gastropoda</taxon>
        <taxon>Heterobranchia</taxon>
        <taxon>Euthyneura</taxon>
        <taxon>Panpulmonata</taxon>
        <taxon>Sacoglossa</taxon>
        <taxon>Placobranchoidea</taxon>
        <taxon>Plakobranchidae</taxon>
        <taxon>Elysia</taxon>
    </lineage>
</organism>
<dbReference type="Pfam" id="PF15490">
    <property type="entry name" value="Ten1_2"/>
    <property type="match status" value="1"/>
</dbReference>
<accession>A0A433SKE2</accession>
<proteinExistence type="predicted"/>